<comment type="caution">
    <text evidence="2">The sequence shown here is derived from an EMBL/GenBank/DDBJ whole genome shotgun (WGS) entry which is preliminary data.</text>
</comment>
<dbReference type="RefSeq" id="WP_303308048.1">
    <property type="nucleotide sequence ID" value="NZ_JAODOP010000004.1"/>
</dbReference>
<sequence length="181" mass="20373">MKHLVTLLFLVFSIVGFSQSPGKEAKLAFYKLPNEGMPELKVRMFTNMDTVKTKNVFKLAVSFDLMLNWYTYSKEDSEKNLPTTIDLNIPKGFEIIKEVWPTPLEVPGRKGGMDKVYKNDFMVVYHIKASKKKKSDATITANIEWQVCDPTICMAGEATIETKIVVGNSNSVSILSSLLPE</sequence>
<feature type="domain" description="Thiol:disulfide interchange protein DsbD N-terminal" evidence="1">
    <location>
        <begin position="53"/>
        <end position="161"/>
    </location>
</feature>
<dbReference type="EMBL" id="JAODOP010000004">
    <property type="protein sequence ID" value="MEF3835769.1"/>
    <property type="molecule type" value="Genomic_DNA"/>
</dbReference>
<gene>
    <name evidence="2" type="ORF">N1F79_21775</name>
</gene>
<dbReference type="Pfam" id="PF11412">
    <property type="entry name" value="DsbD_N"/>
    <property type="match status" value="1"/>
</dbReference>
<name>A0ABU7XZE9_9FLAO</name>
<accession>A0ABU7XZE9</accession>
<dbReference type="Proteomes" id="UP001337305">
    <property type="component" value="Unassembled WGS sequence"/>
</dbReference>
<evidence type="ECO:0000313" key="2">
    <source>
        <dbReference type="EMBL" id="MEF3835769.1"/>
    </source>
</evidence>
<organism evidence="2 3">
    <name type="scientific">Flavivirga spongiicola</name>
    <dbReference type="NCBI Taxonomy" id="421621"/>
    <lineage>
        <taxon>Bacteria</taxon>
        <taxon>Pseudomonadati</taxon>
        <taxon>Bacteroidota</taxon>
        <taxon>Flavobacteriia</taxon>
        <taxon>Flavobacteriales</taxon>
        <taxon>Flavobacteriaceae</taxon>
        <taxon>Flavivirga</taxon>
    </lineage>
</organism>
<evidence type="ECO:0000259" key="1">
    <source>
        <dbReference type="Pfam" id="PF11412"/>
    </source>
</evidence>
<protein>
    <submittedName>
        <fullName evidence="2">Protein-disulfide reductase DsbD N-terminal domain-containing protein</fullName>
    </submittedName>
</protein>
<evidence type="ECO:0000313" key="3">
    <source>
        <dbReference type="Proteomes" id="UP001337305"/>
    </source>
</evidence>
<reference evidence="2 3" key="1">
    <citation type="submission" date="2022-09" db="EMBL/GenBank/DDBJ databases">
        <title>Genome sequencing of Flavivirga sp. MEBiC05379.</title>
        <authorList>
            <person name="Oh H.-M."/>
            <person name="Kwon K.K."/>
            <person name="Park M.J."/>
            <person name="Yang S.-H."/>
        </authorList>
    </citation>
    <scope>NUCLEOTIDE SEQUENCE [LARGE SCALE GENOMIC DNA]</scope>
    <source>
        <strain evidence="2 3">MEBiC05379</strain>
    </source>
</reference>
<keyword evidence="3" id="KW-1185">Reference proteome</keyword>
<proteinExistence type="predicted"/>
<dbReference type="InterPro" id="IPR028250">
    <property type="entry name" value="DsbDN"/>
</dbReference>